<sequence>MIYLDHAATTPASPIALQRMMEVAQESYGNPSSIHHAGRNANQILRQARQDIAQVLAVSPDQLIFTSGGSEANNLAIKGYALAHKDKGKHLITTAIEHHAVLHTMQYLEEHFGFEVTYIQPIDQVITAQQIKKALRPDTILVSVMFANNETGQLLPIKEIGQVLSGHQAVFHVDAVQAVGKVELHPIEYGIDFLTAAGHKFHGPKGSGFLYSKIHRFDSLIHGGKQEAQHRAGTENLPAIAAMATALTEQITELDKNSNYISQLRKQLIEGLHGLDYYINQSGSHLPHILNIGFPGKLNEQLLMQLDLVGIAVSSGSACTAGIVQNSHVLEAMYGKESPRLKESIRISLSETNTKQEIDTLIVELKKIIGG</sequence>
<keyword evidence="6" id="KW-0663">Pyridoxal phosphate</keyword>
<keyword evidence="7" id="KW-0408">Iron</keyword>
<dbReference type="InterPro" id="IPR016454">
    <property type="entry name" value="Cysteine_dSase"/>
</dbReference>
<organism evidence="12 13">
    <name type="scientific">Streptococcus ruminantium</name>
    <dbReference type="NCBI Taxonomy" id="1917441"/>
    <lineage>
        <taxon>Bacteria</taxon>
        <taxon>Bacillati</taxon>
        <taxon>Bacillota</taxon>
        <taxon>Bacilli</taxon>
        <taxon>Lactobacillales</taxon>
        <taxon>Streptococcaceae</taxon>
        <taxon>Streptococcus</taxon>
    </lineage>
</organism>
<dbReference type="GO" id="GO:0051536">
    <property type="term" value="F:iron-sulfur cluster binding"/>
    <property type="evidence" value="ECO:0007669"/>
    <property type="project" value="UniProtKB-KW"/>
</dbReference>
<comment type="similarity">
    <text evidence="2">Belongs to the class-V pyridoxal-phosphate-dependent aminotransferase family. NifS/IscS subfamily.</text>
</comment>
<evidence type="ECO:0000256" key="5">
    <source>
        <dbReference type="ARBA" id="ARBA00022723"/>
    </source>
</evidence>
<dbReference type="GO" id="GO:0046872">
    <property type="term" value="F:metal ion binding"/>
    <property type="evidence" value="ECO:0007669"/>
    <property type="project" value="UniProtKB-KW"/>
</dbReference>
<feature type="domain" description="Aminotransferase class V" evidence="11">
    <location>
        <begin position="2"/>
        <end position="361"/>
    </location>
</feature>
<proteinExistence type="inferred from homology"/>
<evidence type="ECO:0000256" key="9">
    <source>
        <dbReference type="ARBA" id="ARBA00050776"/>
    </source>
</evidence>
<protein>
    <recommendedName>
        <fullName evidence="3">cysteine desulfurase</fullName>
        <ecNumber evidence="3">2.8.1.7</ecNumber>
    </recommendedName>
</protein>
<dbReference type="InterPro" id="IPR000192">
    <property type="entry name" value="Aminotrans_V_dom"/>
</dbReference>
<dbReference type="Proteomes" id="UP000269331">
    <property type="component" value="Chromosome"/>
</dbReference>
<comment type="cofactor">
    <cofactor evidence="1 10">
        <name>pyridoxal 5'-phosphate</name>
        <dbReference type="ChEBI" id="CHEBI:597326"/>
    </cofactor>
</comment>
<dbReference type="InterPro" id="IPR015424">
    <property type="entry name" value="PyrdxlP-dep_Trfase"/>
</dbReference>
<dbReference type="GO" id="GO:0031071">
    <property type="term" value="F:cysteine desulfurase activity"/>
    <property type="evidence" value="ECO:0007669"/>
    <property type="project" value="UniProtKB-EC"/>
</dbReference>
<dbReference type="EC" id="2.8.1.7" evidence="3"/>
<dbReference type="Gene3D" id="3.90.1150.10">
    <property type="entry name" value="Aspartate Aminotransferase, domain 1"/>
    <property type="match status" value="1"/>
</dbReference>
<keyword evidence="4" id="KW-0808">Transferase</keyword>
<evidence type="ECO:0000256" key="3">
    <source>
        <dbReference type="ARBA" id="ARBA00012239"/>
    </source>
</evidence>
<evidence type="ECO:0000259" key="11">
    <source>
        <dbReference type="Pfam" id="PF00266"/>
    </source>
</evidence>
<gene>
    <name evidence="12" type="ORF">SR187_4250</name>
</gene>
<evidence type="ECO:0000256" key="6">
    <source>
        <dbReference type="ARBA" id="ARBA00022898"/>
    </source>
</evidence>
<evidence type="ECO:0000313" key="13">
    <source>
        <dbReference type="Proteomes" id="UP000269331"/>
    </source>
</evidence>
<dbReference type="PIRSF" id="PIRSF005572">
    <property type="entry name" value="NifS"/>
    <property type="match status" value="1"/>
</dbReference>
<dbReference type="AlphaFoldDB" id="A0A2Z5U394"/>
<name>A0A2Z5U394_9STRE</name>
<evidence type="ECO:0000256" key="8">
    <source>
        <dbReference type="ARBA" id="ARBA00023014"/>
    </source>
</evidence>
<dbReference type="GeneID" id="52229407"/>
<dbReference type="InterPro" id="IPR020578">
    <property type="entry name" value="Aminotrans_V_PyrdxlP_BS"/>
</dbReference>
<dbReference type="Pfam" id="PF00266">
    <property type="entry name" value="Aminotran_5"/>
    <property type="match status" value="1"/>
</dbReference>
<dbReference type="OrthoDB" id="9808002at2"/>
<dbReference type="InterPro" id="IPR015421">
    <property type="entry name" value="PyrdxlP-dep_Trfase_major"/>
</dbReference>
<dbReference type="RefSeq" id="WP_120171605.1">
    <property type="nucleotide sequence ID" value="NZ_AP018400.1"/>
</dbReference>
<evidence type="ECO:0000256" key="10">
    <source>
        <dbReference type="RuleBase" id="RU004504"/>
    </source>
</evidence>
<dbReference type="Gene3D" id="3.40.640.10">
    <property type="entry name" value="Type I PLP-dependent aspartate aminotransferase-like (Major domain)"/>
    <property type="match status" value="1"/>
</dbReference>
<evidence type="ECO:0000256" key="2">
    <source>
        <dbReference type="ARBA" id="ARBA00006490"/>
    </source>
</evidence>
<dbReference type="PANTHER" id="PTHR11601">
    <property type="entry name" value="CYSTEINE DESULFURYLASE FAMILY MEMBER"/>
    <property type="match status" value="1"/>
</dbReference>
<keyword evidence="5" id="KW-0479">Metal-binding</keyword>
<evidence type="ECO:0000256" key="7">
    <source>
        <dbReference type="ARBA" id="ARBA00023004"/>
    </source>
</evidence>
<accession>A0A2Z5U394</accession>
<dbReference type="PANTHER" id="PTHR11601:SF34">
    <property type="entry name" value="CYSTEINE DESULFURASE"/>
    <property type="match status" value="1"/>
</dbReference>
<dbReference type="Gene3D" id="1.10.260.50">
    <property type="match status" value="1"/>
</dbReference>
<keyword evidence="8" id="KW-0411">Iron-sulfur</keyword>
<evidence type="ECO:0000313" key="12">
    <source>
        <dbReference type="EMBL" id="BBA92458.1"/>
    </source>
</evidence>
<reference evidence="12 13" key="1">
    <citation type="journal article" date="2018" name="Genome Biol. Evol.">
        <title>Complete Genome Sequence of Streptococcus ruminantium sp. nov. GUT-187T (=DSM 104980T =JCM 31869T), the Type Strain of S. ruminantium, and Comparison with Genome Sequences of Streptococcus suis Strains.</title>
        <authorList>
            <person name="Tohya M."/>
            <person name="Sekizaki T."/>
            <person name="Miyoshi-Akiyama T."/>
        </authorList>
    </citation>
    <scope>NUCLEOTIDE SEQUENCE [LARGE SCALE GENOMIC DNA]</scope>
    <source>
        <strain evidence="12 13">GUT187T</strain>
    </source>
</reference>
<dbReference type="EMBL" id="AP018400">
    <property type="protein sequence ID" value="BBA92458.1"/>
    <property type="molecule type" value="Genomic_DNA"/>
</dbReference>
<dbReference type="KEGG" id="srq:SR187_4250"/>
<dbReference type="PROSITE" id="PS00595">
    <property type="entry name" value="AA_TRANSFER_CLASS_5"/>
    <property type="match status" value="1"/>
</dbReference>
<comment type="catalytic activity">
    <reaction evidence="9">
        <text>(sulfur carrier)-H + L-cysteine = (sulfur carrier)-SH + L-alanine</text>
        <dbReference type="Rhea" id="RHEA:43892"/>
        <dbReference type="Rhea" id="RHEA-COMP:14737"/>
        <dbReference type="Rhea" id="RHEA-COMP:14739"/>
        <dbReference type="ChEBI" id="CHEBI:29917"/>
        <dbReference type="ChEBI" id="CHEBI:35235"/>
        <dbReference type="ChEBI" id="CHEBI:57972"/>
        <dbReference type="ChEBI" id="CHEBI:64428"/>
        <dbReference type="EC" id="2.8.1.7"/>
    </reaction>
</comment>
<evidence type="ECO:0000256" key="1">
    <source>
        <dbReference type="ARBA" id="ARBA00001933"/>
    </source>
</evidence>
<dbReference type="SUPFAM" id="SSF53383">
    <property type="entry name" value="PLP-dependent transferases"/>
    <property type="match status" value="1"/>
</dbReference>
<evidence type="ECO:0000256" key="4">
    <source>
        <dbReference type="ARBA" id="ARBA00022679"/>
    </source>
</evidence>
<dbReference type="InterPro" id="IPR015422">
    <property type="entry name" value="PyrdxlP-dep_Trfase_small"/>
</dbReference>